<evidence type="ECO:0000313" key="3">
    <source>
        <dbReference type="Proteomes" id="UP000232638"/>
    </source>
</evidence>
<dbReference type="Proteomes" id="UP000232638">
    <property type="component" value="Chromosome"/>
</dbReference>
<accession>A0A2K8U434</accession>
<gene>
    <name evidence="2" type="ORF">THSYN_04675</name>
</gene>
<organism evidence="2 3">
    <name type="scientific">Candidatus Thiodictyon syntrophicum</name>
    <dbReference type="NCBI Taxonomy" id="1166950"/>
    <lineage>
        <taxon>Bacteria</taxon>
        <taxon>Pseudomonadati</taxon>
        <taxon>Pseudomonadota</taxon>
        <taxon>Gammaproteobacteria</taxon>
        <taxon>Chromatiales</taxon>
        <taxon>Chromatiaceae</taxon>
        <taxon>Thiodictyon</taxon>
    </lineage>
</organism>
<reference evidence="2 3" key="1">
    <citation type="submission" date="2017-03" db="EMBL/GenBank/DDBJ databases">
        <title>Complete genome sequence of Candidatus 'Thiodictyon syntrophicum' sp. nov. strain Cad16T, a photolithoautotroph purple sulfur bacterium isolated from an alpine meromictic lake.</title>
        <authorList>
            <person name="Luedin S.M."/>
            <person name="Pothier J.F."/>
            <person name="Danza F."/>
            <person name="Storelli N."/>
            <person name="Wittwer M."/>
            <person name="Tonolla M."/>
        </authorList>
    </citation>
    <scope>NUCLEOTIDE SEQUENCE [LARGE SCALE GENOMIC DNA]</scope>
    <source>
        <strain evidence="2 3">Cad16T</strain>
    </source>
</reference>
<dbReference type="InterPro" id="IPR026001">
    <property type="entry name" value="Abi-like_C"/>
</dbReference>
<evidence type="ECO:0000259" key="1">
    <source>
        <dbReference type="Pfam" id="PF14355"/>
    </source>
</evidence>
<dbReference type="AlphaFoldDB" id="A0A2K8U434"/>
<sequence>MSTFGLDDRMKRLLRDIRGGRKEFQAAGKSTEDLREFDLDAKCLIAMKNRGLIPHNDLHLMMGSDGPHLKYLSAIINSLTYEGEMAADELDLAPAAEALHGVLSQGGLIACRRDLDRAISSVASDPAQAIASACATLESVCKAILAQVGQAIPSNQAIQSLITETTKALNLAPEVAAEVEMKRILGAVSNISAAVGTLRTKYGAAHGQTDDRTPLKPVHARFAINAMAAVALFLLETALDGERKT</sequence>
<dbReference type="Pfam" id="PF14355">
    <property type="entry name" value="Abi_C"/>
    <property type="match status" value="1"/>
</dbReference>
<evidence type="ECO:0000313" key="2">
    <source>
        <dbReference type="EMBL" id="AUB80317.1"/>
    </source>
</evidence>
<dbReference type="KEGG" id="tsy:THSYN_04675"/>
<protein>
    <recommendedName>
        <fullName evidence="1">Abortive infection protein-like C-terminal domain-containing protein</fullName>
    </recommendedName>
</protein>
<dbReference type="EMBL" id="CP020370">
    <property type="protein sequence ID" value="AUB80317.1"/>
    <property type="molecule type" value="Genomic_DNA"/>
</dbReference>
<feature type="domain" description="Abortive infection protein-like C-terminal" evidence="1">
    <location>
        <begin position="160"/>
        <end position="236"/>
    </location>
</feature>
<name>A0A2K8U434_9GAMM</name>
<proteinExistence type="predicted"/>
<keyword evidence="3" id="KW-1185">Reference proteome</keyword>
<dbReference type="OrthoDB" id="2678579at2"/>
<dbReference type="RefSeq" id="WP_100918118.1">
    <property type="nucleotide sequence ID" value="NZ_CP020370.1"/>
</dbReference>